<dbReference type="EMBL" id="KN840692">
    <property type="protein sequence ID" value="KIP02214.1"/>
    <property type="molecule type" value="Genomic_DNA"/>
</dbReference>
<dbReference type="HOGENOM" id="CLU_572522_0_0_1"/>
<keyword evidence="2" id="KW-1185">Reference proteome</keyword>
<sequence>MPPPWRLSSAPKSAIPEEIIESILKLLHKRFKPDRHALMACRTTNQQFYRITQPLLFSNGVVTGTMEMPRAFWTFERALRRGFEGECMTELVLTGGIKSPEDRKPRGKIDVCSVQNIYRSLPQLVTLTLDAIHLWPCIHAHHNPIAPHVRSHAKPLTLVMRNLVFCWWIDEENPAESHHLSFLNSLRPSRLELLHVKWLGPTVSQPLTFNIDRFCGTESNFTILSLFMAQTALKEFQALAPYSDAVPLIHKTISNNNRSLERVVLEMAFNWLRPVEAQEYRRITFMDFPNLTHVVFVFTIWKEQPTMYCGIVWGQVLRWISQLSPTTLQVKLVFLCTGPGYFAREWLKNMAWERLGQYQPVLKALEWTGMKKLLDTLAKDEAQCTVGMQGAKHNEATVEDMVLPTNKDGNMLPGKTKKICKAKLPPLEEVRDGFERFYGDISSKLTEGEISRMGWDKLVAEHTLCKIFRLQKFWDRL</sequence>
<dbReference type="Proteomes" id="UP000053257">
    <property type="component" value="Unassembled WGS sequence"/>
</dbReference>
<name>A0A0C3NCH1_PHLG1</name>
<evidence type="ECO:0000313" key="1">
    <source>
        <dbReference type="EMBL" id="KIP02214.1"/>
    </source>
</evidence>
<organism evidence="1 2">
    <name type="scientific">Phlebiopsis gigantea (strain 11061_1 CR5-6)</name>
    <name type="common">White-rot fungus</name>
    <name type="synonym">Peniophora gigantea</name>
    <dbReference type="NCBI Taxonomy" id="745531"/>
    <lineage>
        <taxon>Eukaryota</taxon>
        <taxon>Fungi</taxon>
        <taxon>Dikarya</taxon>
        <taxon>Basidiomycota</taxon>
        <taxon>Agaricomycotina</taxon>
        <taxon>Agaricomycetes</taxon>
        <taxon>Polyporales</taxon>
        <taxon>Phanerochaetaceae</taxon>
        <taxon>Phlebiopsis</taxon>
    </lineage>
</organism>
<protein>
    <submittedName>
        <fullName evidence="1">Uncharacterized protein</fullName>
    </submittedName>
</protein>
<dbReference type="AlphaFoldDB" id="A0A0C3NCH1"/>
<accession>A0A0C3NCH1</accession>
<evidence type="ECO:0000313" key="2">
    <source>
        <dbReference type="Proteomes" id="UP000053257"/>
    </source>
</evidence>
<gene>
    <name evidence="1" type="ORF">PHLGIDRAFT_16694</name>
</gene>
<reference evidence="1 2" key="1">
    <citation type="journal article" date="2014" name="PLoS Genet.">
        <title>Analysis of the Phlebiopsis gigantea genome, transcriptome and secretome provides insight into its pioneer colonization strategies of wood.</title>
        <authorList>
            <person name="Hori C."/>
            <person name="Ishida T."/>
            <person name="Igarashi K."/>
            <person name="Samejima M."/>
            <person name="Suzuki H."/>
            <person name="Master E."/>
            <person name="Ferreira P."/>
            <person name="Ruiz-Duenas F.J."/>
            <person name="Held B."/>
            <person name="Canessa P."/>
            <person name="Larrondo L.F."/>
            <person name="Schmoll M."/>
            <person name="Druzhinina I.S."/>
            <person name="Kubicek C.P."/>
            <person name="Gaskell J.A."/>
            <person name="Kersten P."/>
            <person name="St John F."/>
            <person name="Glasner J."/>
            <person name="Sabat G."/>
            <person name="Splinter BonDurant S."/>
            <person name="Syed K."/>
            <person name="Yadav J."/>
            <person name="Mgbeahuruike A.C."/>
            <person name="Kovalchuk A."/>
            <person name="Asiegbu F.O."/>
            <person name="Lackner G."/>
            <person name="Hoffmeister D."/>
            <person name="Rencoret J."/>
            <person name="Gutierrez A."/>
            <person name="Sun H."/>
            <person name="Lindquist E."/>
            <person name="Barry K."/>
            <person name="Riley R."/>
            <person name="Grigoriev I.V."/>
            <person name="Henrissat B."/>
            <person name="Kues U."/>
            <person name="Berka R.M."/>
            <person name="Martinez A.T."/>
            <person name="Covert S.F."/>
            <person name="Blanchette R.A."/>
            <person name="Cullen D."/>
        </authorList>
    </citation>
    <scope>NUCLEOTIDE SEQUENCE [LARGE SCALE GENOMIC DNA]</scope>
    <source>
        <strain evidence="1 2">11061_1 CR5-6</strain>
    </source>
</reference>
<proteinExistence type="predicted"/>